<dbReference type="FunFam" id="1.10.510.10:FF:001103">
    <property type="entry name" value="Tyrosine-protein kinase"/>
    <property type="match status" value="1"/>
</dbReference>
<dbReference type="PRINTS" id="PR00109">
    <property type="entry name" value="TYRKINASE"/>
</dbReference>
<accession>A0A2G5VN43</accession>
<protein>
    <recommendedName>
        <fullName evidence="8">Tyrosine-protein kinase</fullName>
        <ecNumber evidence="8">2.7.10.2</ecNumber>
    </recommendedName>
</protein>
<comment type="catalytic activity">
    <reaction evidence="8">
        <text>L-tyrosyl-[protein] + ATP = O-phospho-L-tyrosyl-[protein] + ADP + H(+)</text>
        <dbReference type="Rhea" id="RHEA:10596"/>
        <dbReference type="Rhea" id="RHEA-COMP:10136"/>
        <dbReference type="Rhea" id="RHEA-COMP:20101"/>
        <dbReference type="ChEBI" id="CHEBI:15378"/>
        <dbReference type="ChEBI" id="CHEBI:30616"/>
        <dbReference type="ChEBI" id="CHEBI:46858"/>
        <dbReference type="ChEBI" id="CHEBI:61978"/>
        <dbReference type="ChEBI" id="CHEBI:456216"/>
        <dbReference type="EC" id="2.7.10.2"/>
    </reaction>
</comment>
<dbReference type="EC" id="2.7.10.2" evidence="8"/>
<keyword evidence="6" id="KW-0727">SH2 domain</keyword>
<dbReference type="InterPro" id="IPR001245">
    <property type="entry name" value="Ser-Thr/Tyr_kinase_cat_dom"/>
</dbReference>
<dbReference type="InterPro" id="IPR035849">
    <property type="entry name" value="Fes/Fps/Fer_SH2"/>
</dbReference>
<dbReference type="SMART" id="SM00252">
    <property type="entry name" value="SH2"/>
    <property type="match status" value="1"/>
</dbReference>
<dbReference type="InterPro" id="IPR000719">
    <property type="entry name" value="Prot_kinase_dom"/>
</dbReference>
<name>A0A2G5VN43_9PELO</name>
<evidence type="ECO:0000259" key="11">
    <source>
        <dbReference type="PROSITE" id="PS50011"/>
    </source>
</evidence>
<dbReference type="Pfam" id="PF00017">
    <property type="entry name" value="SH2"/>
    <property type="match status" value="1"/>
</dbReference>
<dbReference type="InterPro" id="IPR000980">
    <property type="entry name" value="SH2"/>
</dbReference>
<evidence type="ECO:0000256" key="7">
    <source>
        <dbReference type="PROSITE-ProRule" id="PRU10141"/>
    </source>
</evidence>
<dbReference type="CDD" id="cd00192">
    <property type="entry name" value="PTKc"/>
    <property type="match status" value="1"/>
</dbReference>
<evidence type="ECO:0000256" key="5">
    <source>
        <dbReference type="ARBA" id="ARBA00023137"/>
    </source>
</evidence>
<keyword evidence="2 7" id="KW-0547">Nucleotide-binding</keyword>
<dbReference type="Proteomes" id="UP000230233">
    <property type="component" value="Chromosome I"/>
</dbReference>
<feature type="region of interest" description="Disordered" evidence="9">
    <location>
        <begin position="385"/>
        <end position="448"/>
    </location>
</feature>
<feature type="domain" description="Protein kinase" evidence="11">
    <location>
        <begin position="122"/>
        <end position="381"/>
    </location>
</feature>
<evidence type="ECO:0000256" key="1">
    <source>
        <dbReference type="ARBA" id="ARBA00022679"/>
    </source>
</evidence>
<keyword evidence="3 8" id="KW-0418">Kinase</keyword>
<dbReference type="InterPro" id="IPR017441">
    <property type="entry name" value="Protein_kinase_ATP_BS"/>
</dbReference>
<dbReference type="PROSITE" id="PS00107">
    <property type="entry name" value="PROTEIN_KINASE_ATP"/>
    <property type="match status" value="1"/>
</dbReference>
<dbReference type="GO" id="GO:0004715">
    <property type="term" value="F:non-membrane spanning protein tyrosine kinase activity"/>
    <property type="evidence" value="ECO:0007669"/>
    <property type="project" value="UniProtKB-EC"/>
</dbReference>
<sequence length="448" mass="49856">MVDKGLLHQGYYHGLLPRDDIKEMLHKPGEFLIRTSEPVKGQPRQFILSAVGNGQTGPNHFVIRESENHKVFVDQRGFDTIIELVNHYVATKEPLFAQNKSVKVVIKHAVERQKWELNHEDVELTKKLGEGAFGEVWKGKLLKVLDASGQPVPVAVKTAKLESMNKEQIKEIMREARLMRNLDHINVVKFYGVAAGAEPLYVIMELADGGALDSALTKQKFPMVKKYELILQAACGIAYCHEQNLMHRDVAARNCLYGGGQVKIADFGLSREGDKYVMDLKKKVPIRWLPPETISGGLYTPKTDVFAFGIMAWEITEDGKEPYPGMKVIEVAMNVMKGYRMTFSAEVNAEFAAYITSKCWPAKPEERAPMKEIVKWMKNFVKAQGGDPGKSGVSSVQSKAKKSKEKMMTKIGKKFGKKGSKEKMSRSSTMSTATTSSAQGVSTATAAH</sequence>
<dbReference type="PANTHER" id="PTHR24418">
    <property type="entry name" value="TYROSINE-PROTEIN KINASE"/>
    <property type="match status" value="1"/>
</dbReference>
<keyword evidence="13" id="KW-1185">Reference proteome</keyword>
<keyword evidence="1 8" id="KW-0808">Transferase</keyword>
<dbReference type="CDD" id="cd10361">
    <property type="entry name" value="SH2_Fps_family"/>
    <property type="match status" value="1"/>
</dbReference>
<dbReference type="FunFam" id="3.30.505.10:FF:000051">
    <property type="entry name" value="Tyrosine-protein kinase"/>
    <property type="match status" value="1"/>
</dbReference>
<dbReference type="PROSITE" id="PS50001">
    <property type="entry name" value="SH2"/>
    <property type="match status" value="1"/>
</dbReference>
<evidence type="ECO:0000256" key="8">
    <source>
        <dbReference type="RuleBase" id="RU362096"/>
    </source>
</evidence>
<dbReference type="InterPro" id="IPR050198">
    <property type="entry name" value="Non-receptor_tyrosine_kinases"/>
</dbReference>
<dbReference type="InterPro" id="IPR011009">
    <property type="entry name" value="Kinase-like_dom_sf"/>
</dbReference>
<keyword evidence="5 8" id="KW-0829">Tyrosine-protein kinase</keyword>
<comment type="similarity">
    <text evidence="8">Belongs to the protein kinase superfamily. Tyr protein kinase family.</text>
</comment>
<dbReference type="EMBL" id="PDUG01000001">
    <property type="protein sequence ID" value="PIC53057.1"/>
    <property type="molecule type" value="Genomic_DNA"/>
</dbReference>
<keyword evidence="4 7" id="KW-0067">ATP-binding</keyword>
<dbReference type="OrthoDB" id="3256376at2759"/>
<evidence type="ECO:0000256" key="4">
    <source>
        <dbReference type="ARBA" id="ARBA00022840"/>
    </source>
</evidence>
<dbReference type="SMART" id="SM00219">
    <property type="entry name" value="TyrKc"/>
    <property type="match status" value="1"/>
</dbReference>
<reference evidence="13" key="1">
    <citation type="submission" date="2017-10" db="EMBL/GenBank/DDBJ databases">
        <title>Rapid genome shrinkage in a self-fertile nematode reveals novel sperm competition proteins.</title>
        <authorList>
            <person name="Yin D."/>
            <person name="Schwarz E.M."/>
            <person name="Thomas C.G."/>
            <person name="Felde R.L."/>
            <person name="Korf I.F."/>
            <person name="Cutter A.D."/>
            <person name="Schartner C.M."/>
            <person name="Ralston E.J."/>
            <person name="Meyer B.J."/>
            <person name="Haag E.S."/>
        </authorList>
    </citation>
    <scope>NUCLEOTIDE SEQUENCE [LARGE SCALE GENOMIC DNA]</scope>
    <source>
        <strain evidence="13">JU1422</strain>
    </source>
</reference>
<evidence type="ECO:0000256" key="3">
    <source>
        <dbReference type="ARBA" id="ARBA00022777"/>
    </source>
</evidence>
<feature type="compositionally biased region" description="Low complexity" evidence="9">
    <location>
        <begin position="426"/>
        <end position="438"/>
    </location>
</feature>
<evidence type="ECO:0000256" key="6">
    <source>
        <dbReference type="PROSITE-ProRule" id="PRU00191"/>
    </source>
</evidence>
<dbReference type="SUPFAM" id="SSF56112">
    <property type="entry name" value="Protein kinase-like (PK-like)"/>
    <property type="match status" value="1"/>
</dbReference>
<proteinExistence type="inferred from homology"/>
<evidence type="ECO:0000313" key="13">
    <source>
        <dbReference type="Proteomes" id="UP000230233"/>
    </source>
</evidence>
<comment type="caution">
    <text evidence="12">The sequence shown here is derived from an EMBL/GenBank/DDBJ whole genome shotgun (WGS) entry which is preliminary data.</text>
</comment>
<evidence type="ECO:0000256" key="2">
    <source>
        <dbReference type="ARBA" id="ARBA00022741"/>
    </source>
</evidence>
<feature type="binding site" evidence="7">
    <location>
        <position position="157"/>
    </location>
    <ligand>
        <name>ATP</name>
        <dbReference type="ChEBI" id="CHEBI:30616"/>
    </ligand>
</feature>
<dbReference type="FunFam" id="3.30.200.20:FF:000518">
    <property type="entry name" value="Tyrosine-protein kinase"/>
    <property type="match status" value="1"/>
</dbReference>
<dbReference type="STRING" id="1611254.A0A2G5VN43"/>
<evidence type="ECO:0000259" key="10">
    <source>
        <dbReference type="PROSITE" id="PS50001"/>
    </source>
</evidence>
<dbReference type="Gene3D" id="1.10.510.10">
    <property type="entry name" value="Transferase(Phosphotransferase) domain 1"/>
    <property type="match status" value="1"/>
</dbReference>
<dbReference type="AlphaFoldDB" id="A0A2G5VN43"/>
<evidence type="ECO:0000256" key="9">
    <source>
        <dbReference type="SAM" id="MobiDB-lite"/>
    </source>
</evidence>
<feature type="domain" description="SH2" evidence="10">
    <location>
        <begin position="11"/>
        <end position="110"/>
    </location>
</feature>
<dbReference type="GO" id="GO:0005524">
    <property type="term" value="F:ATP binding"/>
    <property type="evidence" value="ECO:0007669"/>
    <property type="project" value="UniProtKB-UniRule"/>
</dbReference>
<dbReference type="SUPFAM" id="SSF55550">
    <property type="entry name" value="SH2 domain"/>
    <property type="match status" value="1"/>
</dbReference>
<evidence type="ECO:0000313" key="12">
    <source>
        <dbReference type="EMBL" id="PIC53057.1"/>
    </source>
</evidence>
<gene>
    <name evidence="12" type="primary">Cnig_chr_I.g2912</name>
    <name evidence="12" type="ORF">B9Z55_002912</name>
</gene>
<dbReference type="Pfam" id="PF07714">
    <property type="entry name" value="PK_Tyr_Ser-Thr"/>
    <property type="match status" value="1"/>
</dbReference>
<dbReference type="Gene3D" id="3.30.505.10">
    <property type="entry name" value="SH2 domain"/>
    <property type="match status" value="1"/>
</dbReference>
<dbReference type="Gene3D" id="3.30.200.20">
    <property type="entry name" value="Phosphorylase Kinase, domain 1"/>
    <property type="match status" value="1"/>
</dbReference>
<dbReference type="InterPro" id="IPR036860">
    <property type="entry name" value="SH2_dom_sf"/>
</dbReference>
<dbReference type="InterPro" id="IPR020635">
    <property type="entry name" value="Tyr_kinase_cat_dom"/>
</dbReference>
<dbReference type="PROSITE" id="PS50011">
    <property type="entry name" value="PROTEIN_KINASE_DOM"/>
    <property type="match status" value="1"/>
</dbReference>
<feature type="compositionally biased region" description="Polar residues" evidence="9">
    <location>
        <begin position="439"/>
        <end position="448"/>
    </location>
</feature>
<organism evidence="12 13">
    <name type="scientific">Caenorhabditis nigoni</name>
    <dbReference type="NCBI Taxonomy" id="1611254"/>
    <lineage>
        <taxon>Eukaryota</taxon>
        <taxon>Metazoa</taxon>
        <taxon>Ecdysozoa</taxon>
        <taxon>Nematoda</taxon>
        <taxon>Chromadorea</taxon>
        <taxon>Rhabditida</taxon>
        <taxon>Rhabditina</taxon>
        <taxon>Rhabditomorpha</taxon>
        <taxon>Rhabditoidea</taxon>
        <taxon>Rhabditidae</taxon>
        <taxon>Peloderinae</taxon>
        <taxon>Caenorhabditis</taxon>
    </lineage>
</organism>